<sequence length="182" mass="21351">MFTTLTFMKLCERNADKIGLKLPFVAKIISITKTFSNYDSILDIIDIFTFFNESFSKILPTPLGKLTFKFRINYLFIKYTYLCKLHSNHFVHQIKPNLNQNFTTIATARLACRGVLHERSPMKWSNYKDKTKNLLDLFDNNKNMYTLPNELATYFFKNKIKECSLSMKALLVERRSNSIVDC</sequence>
<name>A0A3M7PVJ9_BRAPC</name>
<evidence type="ECO:0000313" key="2">
    <source>
        <dbReference type="Proteomes" id="UP000276133"/>
    </source>
</evidence>
<accession>A0A3M7PVJ9</accession>
<dbReference type="EMBL" id="REGN01008699">
    <property type="protein sequence ID" value="RNA02959.1"/>
    <property type="molecule type" value="Genomic_DNA"/>
</dbReference>
<evidence type="ECO:0000313" key="1">
    <source>
        <dbReference type="EMBL" id="RNA02959.1"/>
    </source>
</evidence>
<organism evidence="1 2">
    <name type="scientific">Brachionus plicatilis</name>
    <name type="common">Marine rotifer</name>
    <name type="synonym">Brachionus muelleri</name>
    <dbReference type="NCBI Taxonomy" id="10195"/>
    <lineage>
        <taxon>Eukaryota</taxon>
        <taxon>Metazoa</taxon>
        <taxon>Spiralia</taxon>
        <taxon>Gnathifera</taxon>
        <taxon>Rotifera</taxon>
        <taxon>Eurotatoria</taxon>
        <taxon>Monogononta</taxon>
        <taxon>Pseudotrocha</taxon>
        <taxon>Ploima</taxon>
        <taxon>Brachionidae</taxon>
        <taxon>Brachionus</taxon>
    </lineage>
</organism>
<proteinExistence type="predicted"/>
<gene>
    <name evidence="1" type="ORF">BpHYR1_045013</name>
</gene>
<reference evidence="1 2" key="1">
    <citation type="journal article" date="2018" name="Sci. Rep.">
        <title>Genomic signatures of local adaptation to the degree of environmental predictability in rotifers.</title>
        <authorList>
            <person name="Franch-Gras L."/>
            <person name="Hahn C."/>
            <person name="Garcia-Roger E.M."/>
            <person name="Carmona M.J."/>
            <person name="Serra M."/>
            <person name="Gomez A."/>
        </authorList>
    </citation>
    <scope>NUCLEOTIDE SEQUENCE [LARGE SCALE GENOMIC DNA]</scope>
    <source>
        <strain evidence="1">HYR1</strain>
    </source>
</reference>
<keyword evidence="2" id="KW-1185">Reference proteome</keyword>
<comment type="caution">
    <text evidence="1">The sequence shown here is derived from an EMBL/GenBank/DDBJ whole genome shotgun (WGS) entry which is preliminary data.</text>
</comment>
<dbReference type="AlphaFoldDB" id="A0A3M7PVJ9"/>
<evidence type="ECO:0008006" key="3">
    <source>
        <dbReference type="Google" id="ProtNLM"/>
    </source>
</evidence>
<dbReference type="Proteomes" id="UP000276133">
    <property type="component" value="Unassembled WGS sequence"/>
</dbReference>
<protein>
    <recommendedName>
        <fullName evidence="3">RNA-directed DNA polymerase from mobile element jockey-like</fullName>
    </recommendedName>
</protein>